<organism evidence="1 2">
    <name type="scientific">Thermovenabulum gondwanense</name>
    <dbReference type="NCBI Taxonomy" id="520767"/>
    <lineage>
        <taxon>Bacteria</taxon>
        <taxon>Bacillati</taxon>
        <taxon>Bacillota</taxon>
        <taxon>Clostridia</taxon>
        <taxon>Thermosediminibacterales</taxon>
        <taxon>Thermosediminibacteraceae</taxon>
        <taxon>Thermovenabulum</taxon>
    </lineage>
</organism>
<reference evidence="1 2" key="1">
    <citation type="submission" date="2015-12" db="EMBL/GenBank/DDBJ databases">
        <title>Draft genome of Thermovenabulum gondwanense isolated from a red thermophilic microbial mat colonisisng an outflow channel of a bore well.</title>
        <authorList>
            <person name="Patel B.K."/>
        </authorList>
    </citation>
    <scope>NUCLEOTIDE SEQUENCE [LARGE SCALE GENOMIC DNA]</scope>
    <source>
        <strain evidence="1 2">R270</strain>
    </source>
</reference>
<dbReference type="STRING" id="520767.ATZ99_11690"/>
<evidence type="ECO:0000313" key="1">
    <source>
        <dbReference type="EMBL" id="KYO66541.1"/>
    </source>
</evidence>
<keyword evidence="2" id="KW-1185">Reference proteome</keyword>
<gene>
    <name evidence="1" type="ORF">ATZ99_11690</name>
</gene>
<protein>
    <submittedName>
        <fullName evidence="1">Uncharacterized protein</fullName>
    </submittedName>
</protein>
<evidence type="ECO:0000313" key="2">
    <source>
        <dbReference type="Proteomes" id="UP000075737"/>
    </source>
</evidence>
<dbReference type="AlphaFoldDB" id="A0A162ML66"/>
<dbReference type="EMBL" id="LOHZ01000027">
    <property type="protein sequence ID" value="KYO66541.1"/>
    <property type="molecule type" value="Genomic_DNA"/>
</dbReference>
<accession>A0A162ML66</accession>
<comment type="caution">
    <text evidence="1">The sequence shown here is derived from an EMBL/GenBank/DDBJ whole genome shotgun (WGS) entry which is preliminary data.</text>
</comment>
<name>A0A162ML66_9FIRM</name>
<sequence>MRINDTLVKIILALFALVLAGGANLKLGP</sequence>
<proteinExistence type="predicted"/>
<dbReference type="Proteomes" id="UP000075737">
    <property type="component" value="Unassembled WGS sequence"/>
</dbReference>